<keyword evidence="3" id="KW-1185">Reference proteome</keyword>
<protein>
    <submittedName>
        <fullName evidence="2">Uncharacterized protein</fullName>
    </submittedName>
</protein>
<sequence length="135" mass="15281">MIQPESFTCISMIPEEEEVILPAVPPRSRTSTEVSQHTPKDPPELQYLREPLPPQQASNINLSKRGIPMVQEITSKVYQEPAAHHNHLPQHIQSRILTSRHLKEMFDDPPPQPPLGGYPPEDPDPYSYDNNSVMG</sequence>
<comment type="caution">
    <text evidence="2">The sequence shown here is derived from an EMBL/GenBank/DDBJ whole genome shotgun (WGS) entry which is preliminary data.</text>
</comment>
<dbReference type="AlphaFoldDB" id="A0A5N5Q748"/>
<dbReference type="Proteomes" id="UP000383932">
    <property type="component" value="Unassembled WGS sequence"/>
</dbReference>
<feature type="region of interest" description="Disordered" evidence="1">
    <location>
        <begin position="83"/>
        <end position="135"/>
    </location>
</feature>
<feature type="compositionally biased region" description="Pro residues" evidence="1">
    <location>
        <begin position="108"/>
        <end position="117"/>
    </location>
</feature>
<dbReference type="EMBL" id="SSOP01001203">
    <property type="protein sequence ID" value="KAB5587333.1"/>
    <property type="molecule type" value="Genomic_DNA"/>
</dbReference>
<evidence type="ECO:0000313" key="2">
    <source>
        <dbReference type="EMBL" id="KAB5587333.1"/>
    </source>
</evidence>
<accession>A0A5N5Q748</accession>
<feature type="compositionally biased region" description="Polar residues" evidence="1">
    <location>
        <begin position="28"/>
        <end position="37"/>
    </location>
</feature>
<gene>
    <name evidence="2" type="ORF">CTheo_9233</name>
</gene>
<feature type="region of interest" description="Disordered" evidence="1">
    <location>
        <begin position="23"/>
        <end position="64"/>
    </location>
</feature>
<proteinExistence type="predicted"/>
<reference evidence="2 3" key="1">
    <citation type="journal article" date="2019" name="Fungal Biol. Biotechnol.">
        <title>Draft genome sequence of fastidious pathogen Ceratobasidium theobromae, which causes vascular-streak dieback in Theobroma cacao.</title>
        <authorList>
            <person name="Ali S.S."/>
            <person name="Asman A."/>
            <person name="Shao J."/>
            <person name="Firmansyah A.P."/>
            <person name="Susilo A.W."/>
            <person name="Rosmana A."/>
            <person name="McMahon P."/>
            <person name="Junaid M."/>
            <person name="Guest D."/>
            <person name="Kheng T.Y."/>
            <person name="Meinhardt L.W."/>
            <person name="Bailey B.A."/>
        </authorList>
    </citation>
    <scope>NUCLEOTIDE SEQUENCE [LARGE SCALE GENOMIC DNA]</scope>
    <source>
        <strain evidence="2 3">CT2</strain>
    </source>
</reference>
<evidence type="ECO:0000313" key="3">
    <source>
        <dbReference type="Proteomes" id="UP000383932"/>
    </source>
</evidence>
<evidence type="ECO:0000256" key="1">
    <source>
        <dbReference type="SAM" id="MobiDB-lite"/>
    </source>
</evidence>
<organism evidence="2 3">
    <name type="scientific">Ceratobasidium theobromae</name>
    <dbReference type="NCBI Taxonomy" id="1582974"/>
    <lineage>
        <taxon>Eukaryota</taxon>
        <taxon>Fungi</taxon>
        <taxon>Dikarya</taxon>
        <taxon>Basidiomycota</taxon>
        <taxon>Agaricomycotina</taxon>
        <taxon>Agaricomycetes</taxon>
        <taxon>Cantharellales</taxon>
        <taxon>Ceratobasidiaceae</taxon>
        <taxon>Ceratobasidium</taxon>
    </lineage>
</organism>
<name>A0A5N5Q748_9AGAM</name>